<organism evidence="2">
    <name type="scientific">bioreactor metagenome</name>
    <dbReference type="NCBI Taxonomy" id="1076179"/>
    <lineage>
        <taxon>unclassified sequences</taxon>
        <taxon>metagenomes</taxon>
        <taxon>ecological metagenomes</taxon>
    </lineage>
</organism>
<evidence type="ECO:0000259" key="1">
    <source>
        <dbReference type="Pfam" id="PF25137"/>
    </source>
</evidence>
<dbReference type="PANTHER" id="PTHR11496">
    <property type="entry name" value="ALCOHOL DEHYDROGENASE"/>
    <property type="match status" value="1"/>
</dbReference>
<accession>A0A645FV69</accession>
<dbReference type="PANTHER" id="PTHR11496:SF102">
    <property type="entry name" value="ALCOHOL DEHYDROGENASE 4"/>
    <property type="match status" value="1"/>
</dbReference>
<dbReference type="InterPro" id="IPR039697">
    <property type="entry name" value="Alcohol_dehydrogenase_Fe"/>
</dbReference>
<dbReference type="Pfam" id="PF25137">
    <property type="entry name" value="ADH_Fe_C"/>
    <property type="match status" value="1"/>
</dbReference>
<proteinExistence type="predicted"/>
<evidence type="ECO:0000313" key="2">
    <source>
        <dbReference type="EMBL" id="MPN15924.1"/>
    </source>
</evidence>
<feature type="domain" description="Fe-containing alcohol dehydrogenase-like C-terminal" evidence="1">
    <location>
        <begin position="1"/>
        <end position="131"/>
    </location>
</feature>
<dbReference type="InterPro" id="IPR056798">
    <property type="entry name" value="ADH_Fe_C"/>
</dbReference>
<dbReference type="GO" id="GO:0004022">
    <property type="term" value="F:alcohol dehydrogenase (NAD+) activity"/>
    <property type="evidence" value="ECO:0007669"/>
    <property type="project" value="UniProtKB-EC"/>
</dbReference>
<keyword evidence="2" id="KW-0560">Oxidoreductase</keyword>
<sequence>MAFNNASLGYVHAIAHQYGGYYNLPHGVCNAILLPAVQEFNAKVAAKQLKDCAKFMGVDVSGMSDDEGAAACIAAIRKLSADVNIPKGFTELGAKEEDFDILATNALKDACGATNPIQATHDEIKAILAKVM</sequence>
<dbReference type="Gene3D" id="1.20.1090.10">
    <property type="entry name" value="Dehydroquinate synthase-like - alpha domain"/>
    <property type="match status" value="1"/>
</dbReference>
<dbReference type="EMBL" id="VSSQ01062806">
    <property type="protein sequence ID" value="MPN15924.1"/>
    <property type="molecule type" value="Genomic_DNA"/>
</dbReference>
<reference evidence="2" key="1">
    <citation type="submission" date="2019-08" db="EMBL/GenBank/DDBJ databases">
        <authorList>
            <person name="Kucharzyk K."/>
            <person name="Murdoch R.W."/>
            <person name="Higgins S."/>
            <person name="Loffler F."/>
        </authorList>
    </citation>
    <scope>NUCLEOTIDE SEQUENCE</scope>
</reference>
<dbReference type="AlphaFoldDB" id="A0A645FV69"/>
<protein>
    <submittedName>
        <fullName evidence="2">Alcohol dehydrogenase 2</fullName>
        <ecNumber evidence="2">1.1.1.1</ecNumber>
    </submittedName>
</protein>
<dbReference type="SUPFAM" id="SSF56796">
    <property type="entry name" value="Dehydroquinate synthase-like"/>
    <property type="match status" value="1"/>
</dbReference>
<gene>
    <name evidence="2" type="primary">adhB_8</name>
    <name evidence="2" type="ORF">SDC9_163260</name>
</gene>
<name>A0A645FV69_9ZZZZ</name>
<dbReference type="EC" id="1.1.1.1" evidence="2"/>
<comment type="caution">
    <text evidence="2">The sequence shown here is derived from an EMBL/GenBank/DDBJ whole genome shotgun (WGS) entry which is preliminary data.</text>
</comment>